<organism evidence="3">
    <name type="scientific">Arion vulgaris</name>
    <dbReference type="NCBI Taxonomy" id="1028688"/>
    <lineage>
        <taxon>Eukaryota</taxon>
        <taxon>Metazoa</taxon>
        <taxon>Spiralia</taxon>
        <taxon>Lophotrochozoa</taxon>
        <taxon>Mollusca</taxon>
        <taxon>Gastropoda</taxon>
        <taxon>Heterobranchia</taxon>
        <taxon>Euthyneura</taxon>
        <taxon>Panpulmonata</taxon>
        <taxon>Eupulmonata</taxon>
        <taxon>Stylommatophora</taxon>
        <taxon>Helicina</taxon>
        <taxon>Arionoidea</taxon>
        <taxon>Arionidae</taxon>
        <taxon>Arion</taxon>
    </lineage>
</organism>
<sequence>KTSINCEEHFPKTNMEGSGVRHRAVGEEKDRNDTSDTSDISVKSKKSKKISERGKQQYCLYCSIAMSFIFVCFLAVLFFISSFTID</sequence>
<dbReference type="EMBL" id="HACG01051677">
    <property type="protein sequence ID" value="CEK98548.1"/>
    <property type="molecule type" value="Transcribed_RNA"/>
</dbReference>
<keyword evidence="2" id="KW-0812">Transmembrane</keyword>
<evidence type="ECO:0000256" key="2">
    <source>
        <dbReference type="SAM" id="Phobius"/>
    </source>
</evidence>
<feature type="non-terminal residue" evidence="3">
    <location>
        <position position="1"/>
    </location>
</feature>
<proteinExistence type="predicted"/>
<feature type="region of interest" description="Disordered" evidence="1">
    <location>
        <begin position="11"/>
        <end position="41"/>
    </location>
</feature>
<accession>A0A0B7C019</accession>
<name>A0A0B7C019_9EUPU</name>
<reference evidence="3" key="1">
    <citation type="submission" date="2014-12" db="EMBL/GenBank/DDBJ databases">
        <title>Insight into the proteome of Arion vulgaris.</title>
        <authorList>
            <person name="Aradska J."/>
            <person name="Bulat T."/>
            <person name="Smidak R."/>
            <person name="Sarate P."/>
            <person name="Gangsoo J."/>
            <person name="Sialana F."/>
            <person name="Bilban M."/>
            <person name="Lubec G."/>
        </authorList>
    </citation>
    <scope>NUCLEOTIDE SEQUENCE</scope>
    <source>
        <tissue evidence="3">Skin</tissue>
    </source>
</reference>
<feature type="non-terminal residue" evidence="3">
    <location>
        <position position="86"/>
    </location>
</feature>
<protein>
    <submittedName>
        <fullName evidence="3">Uncharacterized protein</fullName>
    </submittedName>
</protein>
<evidence type="ECO:0000256" key="1">
    <source>
        <dbReference type="SAM" id="MobiDB-lite"/>
    </source>
</evidence>
<dbReference type="AlphaFoldDB" id="A0A0B7C019"/>
<feature type="compositionally biased region" description="Basic and acidic residues" evidence="1">
    <location>
        <begin position="24"/>
        <end position="34"/>
    </location>
</feature>
<keyword evidence="2" id="KW-1133">Transmembrane helix</keyword>
<feature type="transmembrane region" description="Helical" evidence="2">
    <location>
        <begin position="58"/>
        <end position="80"/>
    </location>
</feature>
<keyword evidence="2" id="KW-0472">Membrane</keyword>
<evidence type="ECO:0000313" key="3">
    <source>
        <dbReference type="EMBL" id="CEK98548.1"/>
    </source>
</evidence>
<gene>
    <name evidence="3" type="primary">ORF219000</name>
</gene>